<dbReference type="PANTHER" id="PTHR46242:SF1">
    <property type="entry name" value="ZINC FINGER CCHC DOMAIN-CONTAINING PROTEIN 9"/>
    <property type="match status" value="1"/>
</dbReference>
<dbReference type="SMART" id="SM00343">
    <property type="entry name" value="ZnF_C2HC"/>
    <property type="match status" value="4"/>
</dbReference>
<reference evidence="5" key="1">
    <citation type="submission" date="2021-01" db="EMBL/GenBank/DDBJ databases">
        <authorList>
            <person name="Kaushik A."/>
        </authorList>
    </citation>
    <scope>NUCLEOTIDE SEQUENCE</scope>
    <source>
        <strain evidence="5">AG1-1B</strain>
    </source>
</reference>
<dbReference type="GO" id="GO:0005730">
    <property type="term" value="C:nucleolus"/>
    <property type="evidence" value="ECO:0007669"/>
    <property type="project" value="TreeGrafter"/>
</dbReference>
<evidence type="ECO:0000256" key="3">
    <source>
        <dbReference type="SAM" id="MobiDB-lite"/>
    </source>
</evidence>
<dbReference type="InterPro" id="IPR036875">
    <property type="entry name" value="Znf_CCHC_sf"/>
</dbReference>
<evidence type="ECO:0000256" key="2">
    <source>
        <dbReference type="PROSITE-ProRule" id="PRU00047"/>
    </source>
</evidence>
<dbReference type="InterPro" id="IPR001878">
    <property type="entry name" value="Znf_CCHC"/>
</dbReference>
<evidence type="ECO:0000313" key="6">
    <source>
        <dbReference type="Proteomes" id="UP000663826"/>
    </source>
</evidence>
<dbReference type="InterPro" id="IPR042246">
    <property type="entry name" value="ZCCHC9"/>
</dbReference>
<organism evidence="5 6">
    <name type="scientific">Rhizoctonia solani</name>
    <dbReference type="NCBI Taxonomy" id="456999"/>
    <lineage>
        <taxon>Eukaryota</taxon>
        <taxon>Fungi</taxon>
        <taxon>Dikarya</taxon>
        <taxon>Basidiomycota</taxon>
        <taxon>Agaricomycotina</taxon>
        <taxon>Agaricomycetes</taxon>
        <taxon>Cantharellales</taxon>
        <taxon>Ceratobasidiaceae</taxon>
        <taxon>Rhizoctonia</taxon>
    </lineage>
</organism>
<evidence type="ECO:0000256" key="1">
    <source>
        <dbReference type="ARBA" id="ARBA00022664"/>
    </source>
</evidence>
<keyword evidence="2" id="KW-0479">Metal-binding</keyword>
<dbReference type="GO" id="GO:0003676">
    <property type="term" value="F:nucleic acid binding"/>
    <property type="evidence" value="ECO:0007669"/>
    <property type="project" value="InterPro"/>
</dbReference>
<keyword evidence="2" id="KW-0863">Zinc-finger</keyword>
<accession>A0A8H2XGT4</accession>
<feature type="compositionally biased region" description="Basic residues" evidence="3">
    <location>
        <begin position="40"/>
        <end position="50"/>
    </location>
</feature>
<comment type="caution">
    <text evidence="5">The sequence shown here is derived from an EMBL/GenBank/DDBJ whole genome shotgun (WGS) entry which is preliminary data.</text>
</comment>
<proteinExistence type="predicted"/>
<dbReference type="AlphaFoldDB" id="A0A8H2XGT4"/>
<dbReference type="PROSITE" id="PS50158">
    <property type="entry name" value="ZF_CCHC"/>
    <property type="match status" value="2"/>
</dbReference>
<evidence type="ECO:0000259" key="4">
    <source>
        <dbReference type="PROSITE" id="PS50158"/>
    </source>
</evidence>
<sequence length="264" mass="29548">MTRYTNTGRKRTYLEAGFEEKHASESPEPEAPKVEEPQTKRKQGDKKVKRVKDDLARKQSSEIRRLRRIDERHKDTICFACREKGHAAKECPKANLDEAEGDALPVKKDLVGTCYRCGSKKHSLSRCRKPENPKNPLPYASCFVCKQKGHLASTCPQNAGRGIYPNGGCCKMCGQTDHLAKNCSLRKPEVAKETVYFGGEHMGGADEDDFHTLRRRNADVDKDERTEQYLARTAKREAKAAPTPSLVNGVAIKKSTVKAKVVAF</sequence>
<feature type="domain" description="CCHC-type" evidence="4">
    <location>
        <begin position="142"/>
        <end position="157"/>
    </location>
</feature>
<evidence type="ECO:0000313" key="5">
    <source>
        <dbReference type="EMBL" id="CAE6424800.1"/>
    </source>
</evidence>
<dbReference type="GO" id="GO:0006397">
    <property type="term" value="P:mRNA processing"/>
    <property type="evidence" value="ECO:0007669"/>
    <property type="project" value="UniProtKB-KW"/>
</dbReference>
<keyword evidence="2" id="KW-0862">Zinc</keyword>
<dbReference type="SUPFAM" id="SSF57756">
    <property type="entry name" value="Retrovirus zinc finger-like domains"/>
    <property type="match status" value="2"/>
</dbReference>
<name>A0A8H2XGT4_9AGAM</name>
<dbReference type="Gene3D" id="4.10.60.10">
    <property type="entry name" value="Zinc finger, CCHC-type"/>
    <property type="match status" value="2"/>
</dbReference>
<dbReference type="Pfam" id="PF00098">
    <property type="entry name" value="zf-CCHC"/>
    <property type="match status" value="2"/>
</dbReference>
<keyword evidence="1" id="KW-0507">mRNA processing</keyword>
<dbReference type="PANTHER" id="PTHR46242">
    <property type="entry name" value="ZINC FINGER CCHC DOMAIN-CONTAINING PROTEIN 9 ZCCHC9"/>
    <property type="match status" value="1"/>
</dbReference>
<protein>
    <recommendedName>
        <fullName evidence="4">CCHC-type domain-containing protein</fullName>
    </recommendedName>
</protein>
<dbReference type="EMBL" id="CAJMWQ010000983">
    <property type="protein sequence ID" value="CAE6424800.1"/>
    <property type="molecule type" value="Genomic_DNA"/>
</dbReference>
<feature type="domain" description="CCHC-type" evidence="4">
    <location>
        <begin position="78"/>
        <end position="93"/>
    </location>
</feature>
<gene>
    <name evidence="5" type="ORF">RDB_LOCUS53541</name>
</gene>
<dbReference type="Proteomes" id="UP000663826">
    <property type="component" value="Unassembled WGS sequence"/>
</dbReference>
<feature type="region of interest" description="Disordered" evidence="3">
    <location>
        <begin position="1"/>
        <end position="59"/>
    </location>
</feature>
<feature type="compositionally biased region" description="Basic and acidic residues" evidence="3">
    <location>
        <begin position="18"/>
        <end position="39"/>
    </location>
</feature>
<dbReference type="GO" id="GO:0008270">
    <property type="term" value="F:zinc ion binding"/>
    <property type="evidence" value="ECO:0007669"/>
    <property type="project" value="UniProtKB-KW"/>
</dbReference>